<dbReference type="EMBL" id="LT934425">
    <property type="protein sequence ID" value="SOH04753.1"/>
    <property type="molecule type" value="Genomic_DNA"/>
</dbReference>
<accession>A0A2C9CGR5</accession>
<dbReference type="RefSeq" id="WP_099325437.1">
    <property type="nucleotide sequence ID" value="NZ_LT934425.1"/>
</dbReference>
<dbReference type="SUPFAM" id="SSF102405">
    <property type="entry name" value="MCP/YpsA-like"/>
    <property type="match status" value="1"/>
</dbReference>
<dbReference type="PANTHER" id="PTHR43393">
    <property type="entry name" value="CYTOKININ RIBOSIDE 5'-MONOPHOSPHATE PHOSPHORIBOHYDROLASE"/>
    <property type="match status" value="1"/>
</dbReference>
<dbReference type="GO" id="GO:0009691">
    <property type="term" value="P:cytokinin biosynthetic process"/>
    <property type="evidence" value="ECO:0007669"/>
    <property type="project" value="UniProtKB-UniRule"/>
</dbReference>
<dbReference type="Gene3D" id="3.40.50.450">
    <property type="match status" value="1"/>
</dbReference>
<proteinExistence type="inferred from homology"/>
<dbReference type="Pfam" id="PF03641">
    <property type="entry name" value="Lysine_decarbox"/>
    <property type="match status" value="1"/>
</dbReference>
<evidence type="ECO:0000256" key="2">
    <source>
        <dbReference type="RuleBase" id="RU363015"/>
    </source>
</evidence>
<comment type="catalytic activity">
    <reaction evidence="1">
        <text>AMP + H2O = D-ribose 5-phosphate + adenine</text>
        <dbReference type="Rhea" id="RHEA:20129"/>
        <dbReference type="ChEBI" id="CHEBI:15377"/>
        <dbReference type="ChEBI" id="CHEBI:16708"/>
        <dbReference type="ChEBI" id="CHEBI:78346"/>
        <dbReference type="ChEBI" id="CHEBI:456215"/>
        <dbReference type="EC" id="3.2.2.4"/>
    </reaction>
</comment>
<dbReference type="InterPro" id="IPR005269">
    <property type="entry name" value="LOG"/>
</dbReference>
<comment type="similarity">
    <text evidence="2">Belongs to the LOG family.</text>
</comment>
<dbReference type="Proteomes" id="UP000221734">
    <property type="component" value="Chromosome Kuenenia_stuttgartiensis_MBR1"/>
</dbReference>
<evidence type="ECO:0000313" key="4">
    <source>
        <dbReference type="Proteomes" id="UP000221734"/>
    </source>
</evidence>
<dbReference type="EC" id="3.2.2.n1" evidence="2"/>
<keyword evidence="2" id="KW-0378">Hydrolase</keyword>
<keyword evidence="4" id="KW-1185">Reference proteome</keyword>
<gene>
    <name evidence="3" type="ORF">KSMBR1_2258</name>
</gene>
<dbReference type="PANTHER" id="PTHR43393:SF3">
    <property type="entry name" value="LYSINE DECARBOXYLASE-LIKE PROTEIN"/>
    <property type="match status" value="1"/>
</dbReference>
<dbReference type="GO" id="GO:0005829">
    <property type="term" value="C:cytosol"/>
    <property type="evidence" value="ECO:0007669"/>
    <property type="project" value="TreeGrafter"/>
</dbReference>
<evidence type="ECO:0000313" key="3">
    <source>
        <dbReference type="EMBL" id="SOH04753.1"/>
    </source>
</evidence>
<dbReference type="KEGG" id="kst:KSMBR1_2258"/>
<dbReference type="OrthoDB" id="9801098at2"/>
<dbReference type="InterPro" id="IPR031100">
    <property type="entry name" value="LOG_fam"/>
</dbReference>
<name>A0A2C9CGR5_KUEST</name>
<dbReference type="NCBIfam" id="TIGR00730">
    <property type="entry name" value="Rossman fold protein, TIGR00730 family"/>
    <property type="match status" value="1"/>
</dbReference>
<evidence type="ECO:0000256" key="1">
    <source>
        <dbReference type="ARBA" id="ARBA00000274"/>
    </source>
</evidence>
<keyword evidence="2" id="KW-0203">Cytokinin biosynthesis</keyword>
<dbReference type="AlphaFoldDB" id="A0A2C9CGR5"/>
<reference evidence="4" key="1">
    <citation type="submission" date="2017-10" db="EMBL/GenBank/DDBJ databases">
        <authorList>
            <person name="Frank J."/>
        </authorList>
    </citation>
    <scope>NUCLEOTIDE SEQUENCE [LARGE SCALE GENOMIC DNA]</scope>
</reference>
<sequence length="263" mass="29897">MNHPDRPIAAEPAYHNQIFLDSDDGRPLRILAEYLEPLYRLRREGIQDTIVFFGSARMKEDGALGQYYKDARLLAQLLTEWSCGLSGSRRFVICTGGGGGIMEAANRGAVDAGGSTIGLNIGLPHEQRPNPYVTPSLLFEFHYFFMRKLWFTHLARALIVFPGGFGTLDEFMEMLTLAQTQKLDRDILIFLYGSEYWKEVINFDSLVKHGMIDRKDLNLIHHVDDVQTAFELLKNRLPKEKEAVCPAIAKAKFSKCRIKEDAR</sequence>
<organism evidence="3 4">
    <name type="scientific">Kuenenia stuttgartiensis</name>
    <dbReference type="NCBI Taxonomy" id="174633"/>
    <lineage>
        <taxon>Bacteria</taxon>
        <taxon>Pseudomonadati</taxon>
        <taxon>Planctomycetota</taxon>
        <taxon>Candidatus Brocadiia</taxon>
        <taxon>Candidatus Brocadiales</taxon>
        <taxon>Candidatus Brocadiaceae</taxon>
        <taxon>Candidatus Kuenenia</taxon>
    </lineage>
</organism>
<dbReference type="InterPro" id="IPR052341">
    <property type="entry name" value="LOG_family_nucleotidases"/>
</dbReference>
<dbReference type="GO" id="GO:0008714">
    <property type="term" value="F:AMP nucleosidase activity"/>
    <property type="evidence" value="ECO:0007669"/>
    <property type="project" value="UniProtKB-EC"/>
</dbReference>
<protein>
    <recommendedName>
        <fullName evidence="2">Cytokinin riboside 5'-monophosphate phosphoribohydrolase</fullName>
        <ecNumber evidence="2">3.2.2.n1</ecNumber>
    </recommendedName>
</protein>